<name>A0ABX7BH34_9PROT</name>
<reference evidence="1" key="1">
    <citation type="submission" date="2021-02" db="EMBL/GenBank/DDBJ databases">
        <title>Skermanella TT6 skin isolate.</title>
        <authorList>
            <person name="Lee K."/>
            <person name="Ganzorig M."/>
        </authorList>
    </citation>
    <scope>NUCLEOTIDE SEQUENCE</scope>
    <source>
        <strain evidence="1">TT6</strain>
    </source>
</reference>
<geneLocation type="plasmid" evidence="1 2">
    <name>pTT6-2</name>
</geneLocation>
<evidence type="ECO:0000313" key="1">
    <source>
        <dbReference type="EMBL" id="QQP93685.1"/>
    </source>
</evidence>
<dbReference type="RefSeq" id="WP_201083433.1">
    <property type="nucleotide sequence ID" value="NZ_CP067422.1"/>
</dbReference>
<evidence type="ECO:0008006" key="3">
    <source>
        <dbReference type="Google" id="ProtNLM"/>
    </source>
</evidence>
<sequence>MNLVELDRFLPRDRRARGGFLSSAAAAVARWIGIDPISRAEKRLHAMTDGQLADIGITRVQIAQAVRYGRNAVTERGAEIIPMRRRPTRPSGGPDVPHAA</sequence>
<proteinExistence type="predicted"/>
<evidence type="ECO:0000313" key="2">
    <source>
        <dbReference type="Proteomes" id="UP000595197"/>
    </source>
</evidence>
<keyword evidence="2" id="KW-1185">Reference proteome</keyword>
<protein>
    <recommendedName>
        <fullName evidence="3">DUF1127 domain-containing protein</fullName>
    </recommendedName>
</protein>
<accession>A0ABX7BH34</accession>
<gene>
    <name evidence="1" type="ORF">IGS68_32240</name>
</gene>
<dbReference type="Proteomes" id="UP000595197">
    <property type="component" value="Plasmid pTT6-2"/>
</dbReference>
<dbReference type="EMBL" id="CP067422">
    <property type="protein sequence ID" value="QQP93685.1"/>
    <property type="molecule type" value="Genomic_DNA"/>
</dbReference>
<organism evidence="1 2">
    <name type="scientific">Skermanella cutis</name>
    <dbReference type="NCBI Taxonomy" id="2775420"/>
    <lineage>
        <taxon>Bacteria</taxon>
        <taxon>Pseudomonadati</taxon>
        <taxon>Pseudomonadota</taxon>
        <taxon>Alphaproteobacteria</taxon>
        <taxon>Rhodospirillales</taxon>
        <taxon>Azospirillaceae</taxon>
        <taxon>Skermanella</taxon>
    </lineage>
</organism>
<keyword evidence="1" id="KW-0614">Plasmid</keyword>